<dbReference type="OrthoDB" id="10007376at2759"/>
<dbReference type="EMBL" id="JAFBMS010000160">
    <property type="protein sequence ID" value="KAG9334169.1"/>
    <property type="molecule type" value="Genomic_DNA"/>
</dbReference>
<feature type="chain" id="PRO_5035748477" evidence="1">
    <location>
        <begin position="18"/>
        <end position="53"/>
    </location>
</feature>
<proteinExistence type="predicted"/>
<keyword evidence="1" id="KW-0732">Signal</keyword>
<evidence type="ECO:0000313" key="2">
    <source>
        <dbReference type="EMBL" id="KAG9334169.1"/>
    </source>
</evidence>
<evidence type="ECO:0000256" key="1">
    <source>
        <dbReference type="SAM" id="SignalP"/>
    </source>
</evidence>
<keyword evidence="3" id="KW-1185">Reference proteome</keyword>
<comment type="caution">
    <text evidence="2">The sequence shown here is derived from an EMBL/GenBank/DDBJ whole genome shotgun (WGS) entry which is preliminary data.</text>
</comment>
<feature type="signal peptide" evidence="1">
    <location>
        <begin position="1"/>
        <end position="17"/>
    </location>
</feature>
<accession>A0A8T2N100</accession>
<protein>
    <submittedName>
        <fullName evidence="2">Uncharacterized protein</fullName>
    </submittedName>
</protein>
<reference evidence="2" key="1">
    <citation type="thesis" date="2021" institute="BYU ScholarsArchive" country="Provo, UT, USA">
        <title>Applications of and Algorithms for Genome Assembly and Genomic Analyses with an Emphasis on Marine Teleosts.</title>
        <authorList>
            <person name="Pickett B.D."/>
        </authorList>
    </citation>
    <scope>NUCLEOTIDE SEQUENCE</scope>
    <source>
        <strain evidence="2">HI-2016</strain>
    </source>
</reference>
<gene>
    <name evidence="2" type="ORF">JZ751_008528</name>
</gene>
<name>A0A8T2N100_9TELE</name>
<dbReference type="Proteomes" id="UP000824540">
    <property type="component" value="Unassembled WGS sequence"/>
</dbReference>
<feature type="non-terminal residue" evidence="2">
    <location>
        <position position="1"/>
    </location>
</feature>
<sequence>MSIAVILLLLKFTCMEGSVELLEGLAPQRVKFHSLDYQNILHWKHYGSSLRTP</sequence>
<organism evidence="2 3">
    <name type="scientific">Albula glossodonta</name>
    <name type="common">roundjaw bonefish</name>
    <dbReference type="NCBI Taxonomy" id="121402"/>
    <lineage>
        <taxon>Eukaryota</taxon>
        <taxon>Metazoa</taxon>
        <taxon>Chordata</taxon>
        <taxon>Craniata</taxon>
        <taxon>Vertebrata</taxon>
        <taxon>Euteleostomi</taxon>
        <taxon>Actinopterygii</taxon>
        <taxon>Neopterygii</taxon>
        <taxon>Teleostei</taxon>
        <taxon>Albuliformes</taxon>
        <taxon>Albulidae</taxon>
        <taxon>Albula</taxon>
    </lineage>
</organism>
<dbReference type="AlphaFoldDB" id="A0A8T2N100"/>
<evidence type="ECO:0000313" key="3">
    <source>
        <dbReference type="Proteomes" id="UP000824540"/>
    </source>
</evidence>